<gene>
    <name evidence="9" type="ORF">SAMN03080602_01398</name>
</gene>
<organism evidence="9 10">
    <name type="scientific">Arenibacter troitsensis</name>
    <dbReference type="NCBI Taxonomy" id="188872"/>
    <lineage>
        <taxon>Bacteria</taxon>
        <taxon>Pseudomonadati</taxon>
        <taxon>Bacteroidota</taxon>
        <taxon>Flavobacteriia</taxon>
        <taxon>Flavobacteriales</taxon>
        <taxon>Flavobacteriaceae</taxon>
        <taxon>Arenibacter</taxon>
    </lineage>
</organism>
<evidence type="ECO:0000313" key="10">
    <source>
        <dbReference type="Proteomes" id="UP000193420"/>
    </source>
</evidence>
<dbReference type="AlphaFoldDB" id="A0A1X7J1B8"/>
<sequence>MDGKAFKVFPPSKMFLIMKLFVLIICLSSFAAIPASSYSQDTKLSLRVANTSIKQVLTEIEENSEFYFVYNNNLVNVERKISLDVNKWKISKILDAIFENDEVVFSLMDRQIIISPKNMAGVKNAMQNTVAGVVVDEFDGPLPGVSVMVKGTSKGAVTDFDGKYTITASSGETLVFSYLGMKTQEVTVGGSSTVNINMEPDAMGLEEFVVVGYGVSKKSDLTGAVVSADIERLSEIPNVSVLQALQGTVAGLNVGAVDAAGEDPTISIRGQNSLSSGAAANQPLIVVDGIIYRGNLVDLNKADIESVDILKDASSAAIYGSQAANGVMLITTKKGKVIGKPVINYTASYTVQTPTSNALEPMESAELKDFLDDAYPGQDVQSLLNTQEMRDGYANDYNNGMWDIITGDGYINNHNISVRGRSEDFGYFFSGGFTDVKGFIINDTFKKINYRMNLDAKINDWLSVGTEAFVTTSDYSGASPRSDLSLLVMPWTPLYEEDGSPRQILQNTWTNPLLDLETLDNDKRLNLFANIHADVKLPIDGLNYRVNFSQNYRTTNHDSFDPNGANFTGYGYKNSSINYNWTLDNILTYTKSFNNIHNINATLVYGVEEITTSFTNANAQNFTNDILGYNALESGDPTLNVINTGKEGEQSLYTMGRLQYGFDNKYLLTGTIRRDGFSGFGTNEKIGVFPSIAAGWVVSEENFMDSTDNWLNYLKFRGSYGSTGRRAVGRYDTQATVTSTVAGNFGYVFGDGLTPTQTQNIESLANNNLGWETTTGLNVGVDFAFLNSRLRGNVEYYDNSTKDILYAIQIPYITGFTTINTNIGEVANHGLEVSLTGQIVKSPDFKWETSFSFSRNRNEIVSILGADDDGDGIEDDLVANRLFIGEPTGVVFDYEIIGMWQEADEEADVIPNGFFPGTYKIADLDESGDYSATFDKKILGYTDPDYRFGIANTFTYKQFSLYTFINSIQGGKDYYYGTDALIFGATNTQNERYISQNVFKGGWDYWTPDNPDARFRGLEGPGTYEPNRYLQRNFVRIQDVSLSYTLDKDILKKTGFSNLKLFVSGKNLATFTKWRGWDPETGQGYTQGTPLLANYTVGLNVEF</sequence>
<keyword evidence="2 7" id="KW-0813">Transport</keyword>
<dbReference type="Gene3D" id="2.170.130.10">
    <property type="entry name" value="TonB-dependent receptor, plug domain"/>
    <property type="match status" value="1"/>
</dbReference>
<dbReference type="InterPro" id="IPR037066">
    <property type="entry name" value="Plug_dom_sf"/>
</dbReference>
<dbReference type="InterPro" id="IPR039426">
    <property type="entry name" value="TonB-dep_rcpt-like"/>
</dbReference>
<keyword evidence="5 7" id="KW-0472">Membrane</keyword>
<dbReference type="PROSITE" id="PS52016">
    <property type="entry name" value="TONB_DEPENDENT_REC_3"/>
    <property type="match status" value="1"/>
</dbReference>
<name>A0A1X7J1B8_9FLAO</name>
<evidence type="ECO:0000256" key="5">
    <source>
        <dbReference type="ARBA" id="ARBA00023136"/>
    </source>
</evidence>
<reference evidence="10" key="1">
    <citation type="submission" date="2017-04" db="EMBL/GenBank/DDBJ databases">
        <authorList>
            <person name="Varghese N."/>
            <person name="Submissions S."/>
        </authorList>
    </citation>
    <scope>NUCLEOTIDE SEQUENCE [LARGE SCALE GENOMIC DNA]</scope>
    <source>
        <strain evidence="10">DSM 19835</strain>
    </source>
</reference>
<dbReference type="Pfam" id="PF07715">
    <property type="entry name" value="Plug"/>
    <property type="match status" value="1"/>
</dbReference>
<dbReference type="EMBL" id="FXAO01000002">
    <property type="protein sequence ID" value="SMG21374.1"/>
    <property type="molecule type" value="Genomic_DNA"/>
</dbReference>
<dbReference type="Pfam" id="PF13715">
    <property type="entry name" value="CarbopepD_reg_2"/>
    <property type="match status" value="1"/>
</dbReference>
<dbReference type="InterPro" id="IPR008969">
    <property type="entry name" value="CarboxyPept-like_regulatory"/>
</dbReference>
<dbReference type="Gene3D" id="2.40.170.20">
    <property type="entry name" value="TonB-dependent receptor, beta-barrel domain"/>
    <property type="match status" value="1"/>
</dbReference>
<dbReference type="InterPro" id="IPR036942">
    <property type="entry name" value="Beta-barrel_TonB_sf"/>
</dbReference>
<evidence type="ECO:0000256" key="3">
    <source>
        <dbReference type="ARBA" id="ARBA00022452"/>
    </source>
</evidence>
<evidence type="ECO:0000256" key="6">
    <source>
        <dbReference type="ARBA" id="ARBA00023237"/>
    </source>
</evidence>
<dbReference type="STRING" id="188872.SAMN03080602_01398"/>
<dbReference type="Gene3D" id="2.60.40.1120">
    <property type="entry name" value="Carboxypeptidase-like, regulatory domain"/>
    <property type="match status" value="1"/>
</dbReference>
<evidence type="ECO:0000256" key="1">
    <source>
        <dbReference type="ARBA" id="ARBA00004571"/>
    </source>
</evidence>
<keyword evidence="3 7" id="KW-1134">Transmembrane beta strand</keyword>
<dbReference type="InterPro" id="IPR023997">
    <property type="entry name" value="TonB-dep_OMP_SusC/RagA_CS"/>
</dbReference>
<dbReference type="Proteomes" id="UP000193420">
    <property type="component" value="Unassembled WGS sequence"/>
</dbReference>
<dbReference type="SUPFAM" id="SSF49464">
    <property type="entry name" value="Carboxypeptidase regulatory domain-like"/>
    <property type="match status" value="1"/>
</dbReference>
<dbReference type="InterPro" id="IPR012910">
    <property type="entry name" value="Plug_dom"/>
</dbReference>
<evidence type="ECO:0000313" key="9">
    <source>
        <dbReference type="EMBL" id="SMG21374.1"/>
    </source>
</evidence>
<protein>
    <submittedName>
        <fullName evidence="9">TonB-linked outer membrane protein, SusC/RagA family</fullName>
    </submittedName>
</protein>
<dbReference type="FunFam" id="2.60.40.1120:FF:000003">
    <property type="entry name" value="Outer membrane protein Omp121"/>
    <property type="match status" value="1"/>
</dbReference>
<comment type="subcellular location">
    <subcellularLocation>
        <location evidence="1 7">Cell outer membrane</location>
        <topology evidence="1 7">Multi-pass membrane protein</topology>
    </subcellularLocation>
</comment>
<proteinExistence type="inferred from homology"/>
<keyword evidence="4 7" id="KW-0812">Transmembrane</keyword>
<dbReference type="NCBIfam" id="TIGR04056">
    <property type="entry name" value="OMP_RagA_SusC"/>
    <property type="match status" value="1"/>
</dbReference>
<accession>A0A1X7J1B8</accession>
<dbReference type="InterPro" id="IPR023996">
    <property type="entry name" value="TonB-dep_OMP_SusC/RagA"/>
</dbReference>
<evidence type="ECO:0000256" key="7">
    <source>
        <dbReference type="PROSITE-ProRule" id="PRU01360"/>
    </source>
</evidence>
<dbReference type="GO" id="GO:0009279">
    <property type="term" value="C:cell outer membrane"/>
    <property type="evidence" value="ECO:0007669"/>
    <property type="project" value="UniProtKB-SubCell"/>
</dbReference>
<keyword evidence="6 7" id="KW-0998">Cell outer membrane</keyword>
<comment type="similarity">
    <text evidence="7">Belongs to the TonB-dependent receptor family.</text>
</comment>
<evidence type="ECO:0000259" key="8">
    <source>
        <dbReference type="Pfam" id="PF07715"/>
    </source>
</evidence>
<evidence type="ECO:0000256" key="4">
    <source>
        <dbReference type="ARBA" id="ARBA00022692"/>
    </source>
</evidence>
<feature type="domain" description="TonB-dependent receptor plug" evidence="8">
    <location>
        <begin position="218"/>
        <end position="327"/>
    </location>
</feature>
<keyword evidence="10" id="KW-1185">Reference proteome</keyword>
<dbReference type="SUPFAM" id="SSF56935">
    <property type="entry name" value="Porins"/>
    <property type="match status" value="1"/>
</dbReference>
<evidence type="ECO:0000256" key="2">
    <source>
        <dbReference type="ARBA" id="ARBA00022448"/>
    </source>
</evidence>
<dbReference type="NCBIfam" id="TIGR04057">
    <property type="entry name" value="SusC_RagA_signa"/>
    <property type="match status" value="1"/>
</dbReference>